<proteinExistence type="predicted"/>
<feature type="region of interest" description="Disordered" evidence="1">
    <location>
        <begin position="44"/>
        <end position="63"/>
    </location>
</feature>
<keyword evidence="2" id="KW-0732">Signal</keyword>
<dbReference type="SUPFAM" id="SSF55486">
    <property type="entry name" value="Metalloproteases ('zincins'), catalytic domain"/>
    <property type="match status" value="1"/>
</dbReference>
<sequence>MARSASAMGLVMVTDALRRGCAAALLVLTAGAVQAADIRIINGDTPGEGLNDTTPRDPVPGNPGTTVGAQRLNALGYVADLLGSRIGSDVPILVEVTFSNLRCRSTNADLAAAGPERLVSDFPGAQPGVFYALALANAINGARIESGPDISADFNADLDAPDDCLGGADWYYGLDNNPPGDDLNFVSTATHELIHGLGFASFVNLQTGEFFMGLPSIYETFIRDLGFSTTWPSLNNNERMASAANDGNVVWDGPSITPQVSARYSDGTVGSDLQLYAPNPVEPGSSISHWEADLTPNALMEPFVDARGDVDIRNGIGLAACVLSDLGWGLINRVGCPDDDGAAIPSPDGTADGSGNANAGGGSGDMAGDDGSGGGGCTLGRGAPDPIWLALLLVAAWRLRRQSI</sequence>
<dbReference type="EMBL" id="JAVRIB010000003">
    <property type="protein sequence ID" value="MDT0634180.1"/>
    <property type="molecule type" value="Genomic_DNA"/>
</dbReference>
<organism evidence="3 4">
    <name type="scientific">Spectribacter hydrogenoxidans</name>
    <dbReference type="NCBI Taxonomy" id="3075608"/>
    <lineage>
        <taxon>Bacteria</taxon>
        <taxon>Pseudomonadati</taxon>
        <taxon>Pseudomonadota</taxon>
        <taxon>Gammaproteobacteria</taxon>
        <taxon>Salinisphaerales</taxon>
        <taxon>Salinisphaeraceae</taxon>
        <taxon>Spectribacter</taxon>
    </lineage>
</organism>
<evidence type="ECO:0000256" key="2">
    <source>
        <dbReference type="SAM" id="SignalP"/>
    </source>
</evidence>
<feature type="compositionally biased region" description="Gly residues" evidence="1">
    <location>
        <begin position="358"/>
        <end position="378"/>
    </location>
</feature>
<reference evidence="3 4" key="1">
    <citation type="submission" date="2023-09" db="EMBL/GenBank/DDBJ databases">
        <authorList>
            <person name="Rey-Velasco X."/>
        </authorList>
    </citation>
    <scope>NUCLEOTIDE SEQUENCE [LARGE SCALE GENOMIC DNA]</scope>
    <source>
        <strain evidence="3 4">W335</strain>
    </source>
</reference>
<feature type="region of interest" description="Disordered" evidence="1">
    <location>
        <begin position="341"/>
        <end position="378"/>
    </location>
</feature>
<keyword evidence="4" id="KW-1185">Reference proteome</keyword>
<feature type="chain" id="PRO_5046001905" evidence="2">
    <location>
        <begin position="36"/>
        <end position="404"/>
    </location>
</feature>
<evidence type="ECO:0000313" key="4">
    <source>
        <dbReference type="Proteomes" id="UP001251857"/>
    </source>
</evidence>
<protein>
    <submittedName>
        <fullName evidence="3">JDVT-CTERM domain-containing protein</fullName>
    </submittedName>
</protein>
<name>A0ABU3BY39_9GAMM</name>
<dbReference type="Proteomes" id="UP001251857">
    <property type="component" value="Unassembled WGS sequence"/>
</dbReference>
<feature type="compositionally biased region" description="Low complexity" evidence="1">
    <location>
        <begin position="348"/>
        <end position="357"/>
    </location>
</feature>
<accession>A0ABU3BY39</accession>
<feature type="signal peptide" evidence="2">
    <location>
        <begin position="1"/>
        <end position="35"/>
    </location>
</feature>
<evidence type="ECO:0000256" key="1">
    <source>
        <dbReference type="SAM" id="MobiDB-lite"/>
    </source>
</evidence>
<evidence type="ECO:0000313" key="3">
    <source>
        <dbReference type="EMBL" id="MDT0634180.1"/>
    </source>
</evidence>
<dbReference type="RefSeq" id="WP_311651934.1">
    <property type="nucleotide sequence ID" value="NZ_JAVRIB010000003.1"/>
</dbReference>
<comment type="caution">
    <text evidence="3">The sequence shown here is derived from an EMBL/GenBank/DDBJ whole genome shotgun (WGS) entry which is preliminary data.</text>
</comment>
<dbReference type="NCBIfam" id="NF033191">
    <property type="entry name" value="JDVT-CTERM"/>
    <property type="match status" value="1"/>
</dbReference>
<gene>
    <name evidence="3" type="ORF">RM532_04350</name>
</gene>